<dbReference type="SUPFAM" id="SSF53756">
    <property type="entry name" value="UDP-Glycosyltransferase/glycogen phosphorylase"/>
    <property type="match status" value="1"/>
</dbReference>
<organism evidence="1 2">
    <name type="scientific">Sphingobacterium paludis</name>
    <dbReference type="NCBI Taxonomy" id="1476465"/>
    <lineage>
        <taxon>Bacteria</taxon>
        <taxon>Pseudomonadati</taxon>
        <taxon>Bacteroidota</taxon>
        <taxon>Sphingobacteriia</taxon>
        <taxon>Sphingobacteriales</taxon>
        <taxon>Sphingobacteriaceae</taxon>
        <taxon>Sphingobacterium</taxon>
    </lineage>
</organism>
<evidence type="ECO:0000313" key="2">
    <source>
        <dbReference type="Proteomes" id="UP000294752"/>
    </source>
</evidence>
<dbReference type="Gene3D" id="3.40.50.2000">
    <property type="entry name" value="Glycogen Phosphorylase B"/>
    <property type="match status" value="1"/>
</dbReference>
<dbReference type="RefSeq" id="WP_133639723.1">
    <property type="nucleotide sequence ID" value="NZ_SNZV01000003.1"/>
</dbReference>
<dbReference type="AlphaFoldDB" id="A0A4R7D1Q9"/>
<accession>A0A4R7D1Q9</accession>
<name>A0A4R7D1Q9_9SPHI</name>
<gene>
    <name evidence="1" type="ORF">B0I21_103165</name>
</gene>
<proteinExistence type="predicted"/>
<reference evidence="1 2" key="1">
    <citation type="submission" date="2019-03" db="EMBL/GenBank/DDBJ databases">
        <title>Genomic Encyclopedia of Type Strains, Phase III (KMG-III): the genomes of soil and plant-associated and newly described type strains.</title>
        <authorList>
            <person name="Whitman W."/>
        </authorList>
    </citation>
    <scope>NUCLEOTIDE SEQUENCE [LARGE SCALE GENOMIC DNA]</scope>
    <source>
        <strain evidence="1 2">CGMCC 1.12801</strain>
    </source>
</reference>
<evidence type="ECO:0000313" key="1">
    <source>
        <dbReference type="EMBL" id="TDS14670.1"/>
    </source>
</evidence>
<dbReference type="Proteomes" id="UP000294752">
    <property type="component" value="Unassembled WGS sequence"/>
</dbReference>
<dbReference type="GO" id="GO:0016740">
    <property type="term" value="F:transferase activity"/>
    <property type="evidence" value="ECO:0007669"/>
    <property type="project" value="UniProtKB-KW"/>
</dbReference>
<sequence>MQTVLFIGLVWPEPKSSAAGTRIIQLVNLFLAQRAKVLFASAAGKTPYSYPLSSIGVQEVDIQLNDSRFDDFISTLQPDVVIYDRFMIEEQYGWRVRQFSPQSLSMLDTEDLHFLRQARQDATKKSEPLNLHNAIAKREIASILRCDLSLIISRQEMAILQQHFSVPNTLLYYLPFLEDEILEADVRAWKPYSARTNFLFIGNFLHEPNWHTVQRLKYEVWPLLRQRLPHAELHIFGAYASEKVYQLHQPKERFLIKDRAADARETMSNYRVLLAPIAYGAGAKGKFIDAMQTGTPSITTSVGAESMRMDDTWNGFVEDDLSSFVNQAIYLYEDEATWQAAQRSGVDLLNNTYGKMHITPAFLNHINQLLCALPAHRQQHFIGEILHSQQVNSLKYMALWIEAKNKL</sequence>
<dbReference type="EMBL" id="SNZV01000003">
    <property type="protein sequence ID" value="TDS14670.1"/>
    <property type="molecule type" value="Genomic_DNA"/>
</dbReference>
<protein>
    <submittedName>
        <fullName evidence="1">Glycosyltransferase involved in cell wall biosynthesis</fullName>
    </submittedName>
</protein>
<dbReference type="OrthoDB" id="9807209at2"/>
<keyword evidence="2" id="KW-1185">Reference proteome</keyword>
<dbReference type="Pfam" id="PF13692">
    <property type="entry name" value="Glyco_trans_1_4"/>
    <property type="match status" value="1"/>
</dbReference>
<keyword evidence="1" id="KW-0808">Transferase</keyword>
<comment type="caution">
    <text evidence="1">The sequence shown here is derived from an EMBL/GenBank/DDBJ whole genome shotgun (WGS) entry which is preliminary data.</text>
</comment>